<sequence length="177" mass="19713">MKVVRQYIIVGLVMLCGQGCSKFLCSDEELGFARLENNAGALKINGYYYGDITGVNSGNPDVYLFNKNGVFINRRSFNLNDAIAGNVNLEINDLKKKYKGDYGVYRIEGNRLEIQYWTSQSNGCVSTLTEKGTITNDSTLKITSWSSSRDGKSKSVDAVFKFVHYSQKPDSVVSFIP</sequence>
<dbReference type="AlphaFoldDB" id="A0A431TY21"/>
<name>A0A431TY21_9BACT</name>
<keyword evidence="2" id="KW-1185">Reference proteome</keyword>
<gene>
    <name evidence="1" type="ORF">EJV47_21960</name>
</gene>
<protein>
    <recommendedName>
        <fullName evidence="3">Lipocalin-like domain-containing protein</fullName>
    </recommendedName>
</protein>
<comment type="caution">
    <text evidence="1">The sequence shown here is derived from an EMBL/GenBank/DDBJ whole genome shotgun (WGS) entry which is preliminary data.</text>
</comment>
<evidence type="ECO:0000313" key="2">
    <source>
        <dbReference type="Proteomes" id="UP000282184"/>
    </source>
</evidence>
<accession>A0A431TY21</accession>
<dbReference type="Proteomes" id="UP000282184">
    <property type="component" value="Unassembled WGS sequence"/>
</dbReference>
<evidence type="ECO:0000313" key="1">
    <source>
        <dbReference type="EMBL" id="RTQ46613.1"/>
    </source>
</evidence>
<dbReference type="RefSeq" id="WP_126695357.1">
    <property type="nucleotide sequence ID" value="NZ_RXOF01000015.1"/>
</dbReference>
<dbReference type="EMBL" id="RXOF01000015">
    <property type="protein sequence ID" value="RTQ46613.1"/>
    <property type="molecule type" value="Genomic_DNA"/>
</dbReference>
<reference evidence="1 2" key="1">
    <citation type="submission" date="2018-12" db="EMBL/GenBank/DDBJ databases">
        <title>Hymenobacter gummosus sp. nov., isolated from a spring.</title>
        <authorList>
            <person name="Nie L."/>
        </authorList>
    </citation>
    <scope>NUCLEOTIDE SEQUENCE [LARGE SCALE GENOMIC DNA]</scope>
    <source>
        <strain evidence="1 2">KCTC 52166</strain>
    </source>
</reference>
<organism evidence="1 2">
    <name type="scientific">Hymenobacter gummosus</name>
    <dbReference type="NCBI Taxonomy" id="1776032"/>
    <lineage>
        <taxon>Bacteria</taxon>
        <taxon>Pseudomonadati</taxon>
        <taxon>Bacteroidota</taxon>
        <taxon>Cytophagia</taxon>
        <taxon>Cytophagales</taxon>
        <taxon>Hymenobacteraceae</taxon>
        <taxon>Hymenobacter</taxon>
    </lineage>
</organism>
<evidence type="ECO:0008006" key="3">
    <source>
        <dbReference type="Google" id="ProtNLM"/>
    </source>
</evidence>
<proteinExistence type="predicted"/>